<evidence type="ECO:0000256" key="1">
    <source>
        <dbReference type="SAM" id="SignalP"/>
    </source>
</evidence>
<protein>
    <submittedName>
        <fullName evidence="2">ABC-type phosphate transport system, periplasmic component</fullName>
    </submittedName>
</protein>
<feature type="signal peptide" evidence="1">
    <location>
        <begin position="1"/>
        <end position="18"/>
    </location>
</feature>
<gene>
    <name evidence="2" type="ORF">BAL341_225</name>
</gene>
<organism evidence="2">
    <name type="scientific">Rheinheimera sp. BAL341</name>
    <dbReference type="NCBI Taxonomy" id="1708203"/>
    <lineage>
        <taxon>Bacteria</taxon>
        <taxon>Pseudomonadati</taxon>
        <taxon>Pseudomonadota</taxon>
        <taxon>Gammaproteobacteria</taxon>
        <taxon>Chromatiales</taxon>
        <taxon>Chromatiaceae</taxon>
        <taxon>Rheinheimera</taxon>
    </lineage>
</organism>
<feature type="chain" id="PRO_5019865973" evidence="1">
    <location>
        <begin position="19"/>
        <end position="136"/>
    </location>
</feature>
<proteinExistence type="predicted"/>
<sequence>MKTLLFATLLFAPLSVSAAIAVVVHPSNQTSLTQDDLVRLYTGKLSAFPDGTSAVPVNLADSVALRADFDQKALGRSSSQVKAYWSKLVFTGKGTPPKEVVSDGEVLTLVASNPNLIGYVSAAAVSDKVKVLLTLE</sequence>
<reference evidence="2" key="1">
    <citation type="submission" date="2019-04" db="EMBL/GenBank/DDBJ databases">
        <authorList>
            <person name="Brambilla D."/>
        </authorList>
    </citation>
    <scope>NUCLEOTIDE SEQUENCE</scope>
    <source>
        <strain evidence="2">BAL1</strain>
    </source>
</reference>
<name>A0A486XGP6_9GAMM</name>
<keyword evidence="1" id="KW-0732">Signal</keyword>
<dbReference type="EMBL" id="CAAJGR010000047">
    <property type="protein sequence ID" value="VHO01118.1"/>
    <property type="molecule type" value="Genomic_DNA"/>
</dbReference>
<dbReference type="Gene3D" id="3.40.190.10">
    <property type="entry name" value="Periplasmic binding protein-like II"/>
    <property type="match status" value="1"/>
</dbReference>
<evidence type="ECO:0000313" key="2">
    <source>
        <dbReference type="EMBL" id="VHO01118.1"/>
    </source>
</evidence>
<dbReference type="AlphaFoldDB" id="A0A486XGP6"/>
<accession>A0A486XGP6</accession>
<dbReference type="SUPFAM" id="SSF53850">
    <property type="entry name" value="Periplasmic binding protein-like II"/>
    <property type="match status" value="1"/>
</dbReference>